<evidence type="ECO:0000313" key="1">
    <source>
        <dbReference type="EMBL" id="BAG00804.1"/>
    </source>
</evidence>
<dbReference type="KEGG" id="mar:MAE_09820"/>
<keyword evidence="2" id="KW-1185">Reference proteome</keyword>
<proteinExistence type="predicted"/>
<dbReference type="PaxDb" id="449447-MAE_09820"/>
<dbReference type="HOGENOM" id="CLU_3063460_0_0_3"/>
<accession>B0JRQ4</accession>
<protein>
    <submittedName>
        <fullName evidence="1">Uncharacterized protein</fullName>
    </submittedName>
</protein>
<dbReference type="AlphaFoldDB" id="B0JRQ4"/>
<name>B0JRQ4_MICAN</name>
<evidence type="ECO:0000313" key="2">
    <source>
        <dbReference type="Proteomes" id="UP000001510"/>
    </source>
</evidence>
<dbReference type="EnsemblBacteria" id="BAG00804">
    <property type="protein sequence ID" value="BAG00804"/>
    <property type="gene ID" value="MAE_09820"/>
</dbReference>
<reference evidence="1 2" key="1">
    <citation type="journal article" date="2007" name="DNA Res.">
        <title>Complete genomic structure of the bloom-forming toxic cyanobacterium Microcystis aeruginosa NIES-843.</title>
        <authorList>
            <person name="Kaneko T."/>
            <person name="Nakajima N."/>
            <person name="Okamoto S."/>
            <person name="Suzuki I."/>
            <person name="Tanabe Y."/>
            <person name="Tamaoki M."/>
            <person name="Nakamura Y."/>
            <person name="Kasai F."/>
            <person name="Watanabe A."/>
            <person name="Kawashima K."/>
            <person name="Kishida Y."/>
            <person name="Ono A."/>
            <person name="Shimizu Y."/>
            <person name="Takahashi C."/>
            <person name="Minami C."/>
            <person name="Fujishiro T."/>
            <person name="Kohara M."/>
            <person name="Katoh M."/>
            <person name="Nakazaki N."/>
            <person name="Nakayama S."/>
            <person name="Yamada M."/>
            <person name="Tabata S."/>
            <person name="Watanabe M.M."/>
        </authorList>
    </citation>
    <scope>NUCLEOTIDE SEQUENCE [LARGE SCALE GENOMIC DNA]</scope>
    <source>
        <strain evidence="2">NIES-843 / IAM M-247</strain>
    </source>
</reference>
<dbReference type="STRING" id="449447.MAE_09820"/>
<dbReference type="EMBL" id="AP009552">
    <property type="protein sequence ID" value="BAG00804.1"/>
    <property type="molecule type" value="Genomic_DNA"/>
</dbReference>
<organism evidence="1 2">
    <name type="scientific">Microcystis aeruginosa (strain NIES-843 / IAM M-2473)</name>
    <dbReference type="NCBI Taxonomy" id="449447"/>
    <lineage>
        <taxon>Bacteria</taxon>
        <taxon>Bacillati</taxon>
        <taxon>Cyanobacteriota</taxon>
        <taxon>Cyanophyceae</taxon>
        <taxon>Oscillatoriophycideae</taxon>
        <taxon>Chroococcales</taxon>
        <taxon>Microcystaceae</taxon>
        <taxon>Microcystis</taxon>
    </lineage>
</organism>
<dbReference type="Proteomes" id="UP000001510">
    <property type="component" value="Chromosome"/>
</dbReference>
<sequence length="53" mass="6302">MPLQSILRGLIFSFRLLNNYHLVARVSLATHFQRFYLGTRQSIDDHTRSRRAK</sequence>
<gene>
    <name evidence="1" type="ordered locus">MAE_09820</name>
</gene>